<sequence length="173" mass="20589">MLTHFEDLSNDLIYEIFEFLNGYDLYEAFSNLNSRFENLLIHSILPLKIDTSLMSKSTFQRYYNDIIKRNKHRFKLICLSNPFIVSFMFKSRILSKFDQLETLIINNLKSKDVENILKRLFVLPRLFSLSIILDDYMRDTTVFYRLVFSLPRDRIPTVLITAQLKIRLNSSLS</sequence>
<dbReference type="EMBL" id="CAJNOH010000769">
    <property type="protein sequence ID" value="CAF1120141.1"/>
    <property type="molecule type" value="Genomic_DNA"/>
</dbReference>
<name>A0A814QHH5_9BILA</name>
<evidence type="ECO:0008006" key="5">
    <source>
        <dbReference type="Google" id="ProtNLM"/>
    </source>
</evidence>
<evidence type="ECO:0000313" key="2">
    <source>
        <dbReference type="EMBL" id="CAF1338696.1"/>
    </source>
</evidence>
<organism evidence="1 3">
    <name type="scientific">Rotaria sordida</name>
    <dbReference type="NCBI Taxonomy" id="392033"/>
    <lineage>
        <taxon>Eukaryota</taxon>
        <taxon>Metazoa</taxon>
        <taxon>Spiralia</taxon>
        <taxon>Gnathifera</taxon>
        <taxon>Rotifera</taxon>
        <taxon>Eurotatoria</taxon>
        <taxon>Bdelloidea</taxon>
        <taxon>Philodinida</taxon>
        <taxon>Philodinidae</taxon>
        <taxon>Rotaria</taxon>
    </lineage>
</organism>
<reference evidence="1" key="1">
    <citation type="submission" date="2021-02" db="EMBL/GenBank/DDBJ databases">
        <authorList>
            <person name="Nowell W R."/>
        </authorList>
    </citation>
    <scope>NUCLEOTIDE SEQUENCE</scope>
</reference>
<evidence type="ECO:0000313" key="3">
    <source>
        <dbReference type="Proteomes" id="UP000663854"/>
    </source>
</evidence>
<comment type="caution">
    <text evidence="1">The sequence shown here is derived from an EMBL/GenBank/DDBJ whole genome shotgun (WGS) entry which is preliminary data.</text>
</comment>
<dbReference type="EMBL" id="CAJNOL010001333">
    <property type="protein sequence ID" value="CAF1338696.1"/>
    <property type="molecule type" value="Genomic_DNA"/>
</dbReference>
<dbReference type="AlphaFoldDB" id="A0A814QHH5"/>
<accession>A0A814QHH5</accession>
<proteinExistence type="predicted"/>
<evidence type="ECO:0000313" key="1">
    <source>
        <dbReference type="EMBL" id="CAF1120141.1"/>
    </source>
</evidence>
<evidence type="ECO:0000313" key="4">
    <source>
        <dbReference type="Proteomes" id="UP000663870"/>
    </source>
</evidence>
<gene>
    <name evidence="2" type="ORF">JXQ802_LOCUS31451</name>
    <name evidence="1" type="ORF">PYM288_LOCUS20654</name>
</gene>
<protein>
    <recommendedName>
        <fullName evidence="5">F-box domain-containing protein</fullName>
    </recommendedName>
</protein>
<keyword evidence="4" id="KW-1185">Reference proteome</keyword>
<dbReference type="Proteomes" id="UP000663854">
    <property type="component" value="Unassembled WGS sequence"/>
</dbReference>
<dbReference type="Proteomes" id="UP000663870">
    <property type="component" value="Unassembled WGS sequence"/>
</dbReference>